<dbReference type="PANTHER" id="PTHR12110">
    <property type="entry name" value="HYDROXYPYRUVATE ISOMERASE"/>
    <property type="match status" value="1"/>
</dbReference>
<name>A0A6J7NTY4_9ZZZZ</name>
<dbReference type="InterPro" id="IPR013022">
    <property type="entry name" value="Xyl_isomerase-like_TIM-brl"/>
</dbReference>
<gene>
    <name evidence="2" type="ORF">UFOPK2754_01491</name>
    <name evidence="3" type="ORF">UFOPK3139_01324</name>
    <name evidence="4" type="ORF">UFOPK3543_00670</name>
    <name evidence="5" type="ORF">UFOPK3967_01395</name>
</gene>
<dbReference type="SUPFAM" id="SSF51658">
    <property type="entry name" value="Xylose isomerase-like"/>
    <property type="match status" value="1"/>
</dbReference>
<accession>A0A6J7NTY4</accession>
<dbReference type="Gene3D" id="3.20.20.150">
    <property type="entry name" value="Divalent-metal-dependent TIM barrel enzymes"/>
    <property type="match status" value="1"/>
</dbReference>
<dbReference type="AlphaFoldDB" id="A0A6J7NTY4"/>
<dbReference type="EMBL" id="CAFBOS010000077">
    <property type="protein sequence ID" value="CAB4996990.1"/>
    <property type="molecule type" value="Genomic_DNA"/>
</dbReference>
<evidence type="ECO:0000259" key="1">
    <source>
        <dbReference type="Pfam" id="PF01261"/>
    </source>
</evidence>
<protein>
    <submittedName>
        <fullName evidence="5">Unannotated protein</fullName>
    </submittedName>
</protein>
<evidence type="ECO:0000313" key="2">
    <source>
        <dbReference type="EMBL" id="CAB4745688.1"/>
    </source>
</evidence>
<evidence type="ECO:0000313" key="3">
    <source>
        <dbReference type="EMBL" id="CAB4829648.1"/>
    </source>
</evidence>
<organism evidence="5">
    <name type="scientific">freshwater metagenome</name>
    <dbReference type="NCBI Taxonomy" id="449393"/>
    <lineage>
        <taxon>unclassified sequences</taxon>
        <taxon>metagenomes</taxon>
        <taxon>ecological metagenomes</taxon>
    </lineage>
</organism>
<evidence type="ECO:0000313" key="4">
    <source>
        <dbReference type="EMBL" id="CAB4897546.1"/>
    </source>
</evidence>
<dbReference type="InterPro" id="IPR036237">
    <property type="entry name" value="Xyl_isomerase-like_sf"/>
</dbReference>
<dbReference type="PANTHER" id="PTHR12110:SF48">
    <property type="entry name" value="BLL3656 PROTEIN"/>
    <property type="match status" value="1"/>
</dbReference>
<proteinExistence type="predicted"/>
<dbReference type="EMBL" id="CAFABA010000047">
    <property type="protein sequence ID" value="CAB4829648.1"/>
    <property type="molecule type" value="Genomic_DNA"/>
</dbReference>
<dbReference type="EMBL" id="CAFBMH010000015">
    <property type="protein sequence ID" value="CAB4897546.1"/>
    <property type="molecule type" value="Genomic_DNA"/>
</dbReference>
<dbReference type="InterPro" id="IPR050312">
    <property type="entry name" value="IolE/XylAMocC-like"/>
</dbReference>
<reference evidence="5" key="1">
    <citation type="submission" date="2020-05" db="EMBL/GenBank/DDBJ databases">
        <authorList>
            <person name="Chiriac C."/>
            <person name="Salcher M."/>
            <person name="Ghai R."/>
            <person name="Kavagutti S V."/>
        </authorList>
    </citation>
    <scope>NUCLEOTIDE SEQUENCE</scope>
</reference>
<sequence length="280" mass="29934">MAFDLDDLTMCFAGFRADPTHCDKASLLELVDAGIANGFRGASIWAAIVDPLAASGLSPKDIARLCEHHGMQIRMVEALTEWTSGDRQAIDAVALPLFALARDLGAEEILTVTMDTDLVDVARAANGFAYACDLAARDGLRLGIEFLPWSGVPDLATAWAIVDLAGRENGGLVLDTWHWQRQPGGPDHDTLRTIPGDRIHMLQVNDVAAQPGDDLLTETMTGRLLPGDGIVDYSALCASLEYIGAEPNVAPEIFNPSLAALGPDEFARRVSASTRRVLGS</sequence>
<feature type="domain" description="Xylose isomerase-like TIM barrel" evidence="1">
    <location>
        <begin position="37"/>
        <end position="262"/>
    </location>
</feature>
<dbReference type="Pfam" id="PF01261">
    <property type="entry name" value="AP_endonuc_2"/>
    <property type="match status" value="1"/>
</dbReference>
<dbReference type="EMBL" id="CAEZYR010000049">
    <property type="protein sequence ID" value="CAB4745688.1"/>
    <property type="molecule type" value="Genomic_DNA"/>
</dbReference>
<evidence type="ECO:0000313" key="5">
    <source>
        <dbReference type="EMBL" id="CAB4996990.1"/>
    </source>
</evidence>